<gene>
    <name evidence="1" type="ORF">ABC765_09255</name>
</gene>
<organism evidence="1">
    <name type="scientific">Limosilactobacillus allomucosae</name>
    <dbReference type="NCBI Taxonomy" id="3142938"/>
    <lineage>
        <taxon>Bacteria</taxon>
        <taxon>Bacillati</taxon>
        <taxon>Bacillota</taxon>
        <taxon>Bacilli</taxon>
        <taxon>Lactobacillales</taxon>
        <taxon>Lactobacillaceae</taxon>
        <taxon>Limosilactobacillus</taxon>
    </lineage>
</organism>
<evidence type="ECO:0000313" key="1">
    <source>
        <dbReference type="EMBL" id="XBG95225.1"/>
    </source>
</evidence>
<proteinExistence type="predicted"/>
<dbReference type="EMBL" id="CP154878">
    <property type="protein sequence ID" value="XBG95225.1"/>
    <property type="molecule type" value="Genomic_DNA"/>
</dbReference>
<reference evidence="1" key="1">
    <citation type="submission" date="2024-04" db="EMBL/GenBank/DDBJ databases">
        <title>Limosilactobacillus allomucosae sp. nov., a novel species isolated from wild boar faecal samples as a potential probiotics for domestic pigs.</title>
        <authorList>
            <person name="Chen B."/>
        </authorList>
    </citation>
    <scope>NUCLEOTIDE SEQUENCE</scope>
    <source>
        <strain evidence="1">WILCCON 0051</strain>
    </source>
</reference>
<accession>A0AAU7C1Y0</accession>
<dbReference type="RefSeq" id="WP_347980321.1">
    <property type="nucleotide sequence ID" value="NZ_CP154878.1"/>
</dbReference>
<dbReference type="KEGG" id="lalo:ABC765_09255"/>
<name>A0AAU7C1Y0_9LACO</name>
<protein>
    <submittedName>
        <fullName evidence="1">Uncharacterized protein</fullName>
    </submittedName>
</protein>
<sequence>MPWLKLNAGCIVLDVNVEDRDATARIHLKIRGNGINIDQNNLAVPKEEVVFLAKSLKKCLTQDNYHWQHGDSVSGRYGIFLESEEGDKYSEFIYYLEAHSASRIVIDFNEENMRCLLEYLEMVLGKIDLDDDFAQQMYASGTLY</sequence>
<dbReference type="AlphaFoldDB" id="A0AAU7C1Y0"/>